<keyword evidence="6" id="KW-0732">Signal</keyword>
<comment type="similarity">
    <text evidence="2">Belongs to the insulin family.</text>
</comment>
<accession>A0A3P9HAU7</accession>
<keyword evidence="4" id="KW-0964">Secreted</keyword>
<feature type="domain" description="Insulin-like" evidence="13">
    <location>
        <begin position="38"/>
        <end position="156"/>
    </location>
</feature>
<dbReference type="GO" id="GO:0005179">
    <property type="term" value="F:hormone activity"/>
    <property type="evidence" value="ECO:0007669"/>
    <property type="project" value="InterPro"/>
</dbReference>
<evidence type="ECO:0000256" key="6">
    <source>
        <dbReference type="ARBA" id="ARBA00022729"/>
    </source>
</evidence>
<keyword evidence="12" id="KW-0472">Membrane</keyword>
<dbReference type="GO" id="GO:0005576">
    <property type="term" value="C:extracellular region"/>
    <property type="evidence" value="ECO:0007669"/>
    <property type="project" value="UniProtKB-SubCell"/>
</dbReference>
<protein>
    <recommendedName>
        <fullName evidence="3">Insulin-like 3</fullName>
    </recommendedName>
    <alternativeName>
        <fullName evidence="10">Leydig insulin-like peptide</fullName>
    </alternativeName>
    <alternativeName>
        <fullName evidence="9">Relaxin-like factor</fullName>
    </alternativeName>
</protein>
<dbReference type="PROSITE" id="PS00262">
    <property type="entry name" value="INSULIN"/>
    <property type="match status" value="1"/>
</dbReference>
<keyword evidence="7" id="KW-1015">Disulfide bond</keyword>
<evidence type="ECO:0000256" key="5">
    <source>
        <dbReference type="ARBA" id="ARBA00022685"/>
    </source>
</evidence>
<sequence>MTQDGGACLWLVHGSLKIQVKVLVLLLMVCVWGGEERIKMCGRDLIRLAVSYCGNPRNRRSLPDADLDQHKTLCEPLCFPFTEVSVVTVLRRSQGSSSEEQQTPQTLHLQSDGEKPPPRTAPRWFSRSFRIRRAAKKVSDICCEEGCSMKELIQFC</sequence>
<dbReference type="SUPFAM" id="SSF56994">
    <property type="entry name" value="Insulin-like"/>
    <property type="match status" value="1"/>
</dbReference>
<evidence type="ECO:0000256" key="10">
    <source>
        <dbReference type="ARBA" id="ARBA00032881"/>
    </source>
</evidence>
<feature type="compositionally biased region" description="Low complexity" evidence="11">
    <location>
        <begin position="93"/>
        <end position="106"/>
    </location>
</feature>
<evidence type="ECO:0000256" key="2">
    <source>
        <dbReference type="ARBA" id="ARBA00009034"/>
    </source>
</evidence>
<dbReference type="InterPro" id="IPR016179">
    <property type="entry name" value="Insulin-like"/>
</dbReference>
<name>A0A3P9HAU7_ORYLA</name>
<evidence type="ECO:0000256" key="7">
    <source>
        <dbReference type="ARBA" id="ARBA00023157"/>
    </source>
</evidence>
<evidence type="ECO:0000256" key="4">
    <source>
        <dbReference type="ARBA" id="ARBA00022525"/>
    </source>
</evidence>
<evidence type="ECO:0000256" key="1">
    <source>
        <dbReference type="ARBA" id="ARBA00004613"/>
    </source>
</evidence>
<feature type="transmembrane region" description="Helical" evidence="12">
    <location>
        <begin position="18"/>
        <end position="34"/>
    </location>
</feature>
<reference evidence="14" key="3">
    <citation type="submission" date="2025-08" db="UniProtKB">
        <authorList>
            <consortium name="Ensembl"/>
        </authorList>
    </citation>
    <scope>IDENTIFICATION</scope>
    <source>
        <strain evidence="14">HSOK</strain>
    </source>
</reference>
<dbReference type="Ensembl" id="ENSORLT00015006718.1">
    <property type="protein sequence ID" value="ENSORLP00015004960.1"/>
    <property type="gene ID" value="ENSORLG00015000163.1"/>
</dbReference>
<dbReference type="InterPro" id="IPR036438">
    <property type="entry name" value="Insulin-like_sf"/>
</dbReference>
<dbReference type="Gene3D" id="1.10.100.10">
    <property type="entry name" value="Insulin-like"/>
    <property type="match status" value="1"/>
</dbReference>
<dbReference type="PANTHER" id="PTHR10423">
    <property type="entry name" value="INSULIN-LIKE 3"/>
    <property type="match status" value="1"/>
</dbReference>
<dbReference type="Proteomes" id="UP000265200">
    <property type="component" value="Chromosome 17"/>
</dbReference>
<dbReference type="AlphaFoldDB" id="A0A3P9HAU7"/>
<dbReference type="SMART" id="SM00078">
    <property type="entry name" value="IlGF"/>
    <property type="match status" value="1"/>
</dbReference>
<dbReference type="PANTHER" id="PTHR10423:SF3">
    <property type="entry name" value="INSULIN-LIKE 3"/>
    <property type="match status" value="1"/>
</dbReference>
<keyword evidence="5" id="KW-0165">Cleavage on pair of basic residues</keyword>
<reference key="1">
    <citation type="journal article" date="2007" name="Nature">
        <title>The medaka draft genome and insights into vertebrate genome evolution.</title>
        <authorList>
            <person name="Kasahara M."/>
            <person name="Naruse K."/>
            <person name="Sasaki S."/>
            <person name="Nakatani Y."/>
            <person name="Qu W."/>
            <person name="Ahsan B."/>
            <person name="Yamada T."/>
            <person name="Nagayasu Y."/>
            <person name="Doi K."/>
            <person name="Kasai Y."/>
            <person name="Jindo T."/>
            <person name="Kobayashi D."/>
            <person name="Shimada A."/>
            <person name="Toyoda A."/>
            <person name="Kuroki Y."/>
            <person name="Fujiyama A."/>
            <person name="Sasaki T."/>
            <person name="Shimizu A."/>
            <person name="Asakawa S."/>
            <person name="Shimizu N."/>
            <person name="Hashimoto S."/>
            <person name="Yang J."/>
            <person name="Lee Y."/>
            <person name="Matsushima K."/>
            <person name="Sugano S."/>
            <person name="Sakaizumi M."/>
            <person name="Narita T."/>
            <person name="Ohishi K."/>
            <person name="Haga S."/>
            <person name="Ohta F."/>
            <person name="Nomoto H."/>
            <person name="Nogata K."/>
            <person name="Morishita T."/>
            <person name="Endo T."/>
            <person name="Shin-I T."/>
            <person name="Takeda H."/>
            <person name="Morishita S."/>
            <person name="Kohara Y."/>
        </authorList>
    </citation>
    <scope>NUCLEOTIDE SEQUENCE [LARGE SCALE GENOMIC DNA]</scope>
    <source>
        <strain>Hd-rR</strain>
    </source>
</reference>
<proteinExistence type="inferred from homology"/>
<comment type="subcellular location">
    <subcellularLocation>
        <location evidence="1">Secreted</location>
    </subcellularLocation>
</comment>
<feature type="region of interest" description="Disordered" evidence="11">
    <location>
        <begin position="93"/>
        <end position="122"/>
    </location>
</feature>
<evidence type="ECO:0000256" key="9">
    <source>
        <dbReference type="ARBA" id="ARBA00032209"/>
    </source>
</evidence>
<organism evidence="14 15">
    <name type="scientific">Oryzias latipes</name>
    <name type="common">Japanese rice fish</name>
    <name type="synonym">Japanese killifish</name>
    <dbReference type="NCBI Taxonomy" id="8090"/>
    <lineage>
        <taxon>Eukaryota</taxon>
        <taxon>Metazoa</taxon>
        <taxon>Chordata</taxon>
        <taxon>Craniata</taxon>
        <taxon>Vertebrata</taxon>
        <taxon>Euteleostomi</taxon>
        <taxon>Actinopterygii</taxon>
        <taxon>Neopterygii</taxon>
        <taxon>Teleostei</taxon>
        <taxon>Neoteleostei</taxon>
        <taxon>Acanthomorphata</taxon>
        <taxon>Ovalentaria</taxon>
        <taxon>Atherinomorphae</taxon>
        <taxon>Beloniformes</taxon>
        <taxon>Adrianichthyidae</taxon>
        <taxon>Oryziinae</taxon>
        <taxon>Oryzias</taxon>
    </lineage>
</organism>
<keyword evidence="12" id="KW-1133">Transmembrane helix</keyword>
<dbReference type="InterPro" id="IPR022353">
    <property type="entry name" value="Insulin_CS"/>
</dbReference>
<keyword evidence="12" id="KW-0812">Transmembrane</keyword>
<reference evidence="14 15" key="2">
    <citation type="submission" date="2017-04" db="EMBL/GenBank/DDBJ databases">
        <title>CpG methylation of centromeres and impact of large insertions on vertebrate speciation.</title>
        <authorList>
            <person name="Ichikawa K."/>
            <person name="Yoshimura J."/>
            <person name="Morishita S."/>
        </authorList>
    </citation>
    <scope>NUCLEOTIDE SEQUENCE</scope>
    <source>
        <strain evidence="14 15">HSOK</strain>
    </source>
</reference>
<comment type="function">
    <text evidence="8">Seems to play a role in testicular function. May be a trophic hormone with a role in testicular descent in fetal life. Is a ligand for LGR8 receptor.</text>
</comment>
<evidence type="ECO:0000256" key="3">
    <source>
        <dbReference type="ARBA" id="ARBA00014427"/>
    </source>
</evidence>
<evidence type="ECO:0000313" key="15">
    <source>
        <dbReference type="Proteomes" id="UP000265200"/>
    </source>
</evidence>
<evidence type="ECO:0000313" key="14">
    <source>
        <dbReference type="Ensembl" id="ENSORLP00015004960.1"/>
    </source>
</evidence>
<evidence type="ECO:0000256" key="12">
    <source>
        <dbReference type="SAM" id="Phobius"/>
    </source>
</evidence>
<evidence type="ECO:0000256" key="11">
    <source>
        <dbReference type="SAM" id="MobiDB-lite"/>
    </source>
</evidence>
<dbReference type="InterPro" id="IPR043387">
    <property type="entry name" value="INSL3/INSL4"/>
</dbReference>
<evidence type="ECO:0000256" key="8">
    <source>
        <dbReference type="ARBA" id="ARBA00025288"/>
    </source>
</evidence>
<evidence type="ECO:0000259" key="13">
    <source>
        <dbReference type="SMART" id="SM00078"/>
    </source>
</evidence>
<reference evidence="14" key="4">
    <citation type="submission" date="2025-09" db="UniProtKB">
        <authorList>
            <consortium name="Ensembl"/>
        </authorList>
    </citation>
    <scope>IDENTIFICATION</scope>
    <source>
        <strain evidence="14">HSOK</strain>
    </source>
</reference>